<evidence type="ECO:0000256" key="3">
    <source>
        <dbReference type="ARBA" id="ARBA00022801"/>
    </source>
</evidence>
<evidence type="ECO:0000256" key="4">
    <source>
        <dbReference type="ARBA" id="ARBA00023001"/>
    </source>
</evidence>
<dbReference type="InterPro" id="IPR018221">
    <property type="entry name" value="Glyco_hydro_9_His_AS"/>
</dbReference>
<dbReference type="EC" id="3.2.1.4" evidence="9"/>
<evidence type="ECO:0000256" key="7">
    <source>
        <dbReference type="ARBA" id="ARBA00023326"/>
    </source>
</evidence>
<feature type="domain" description="Glycoside hydrolase family 9" evidence="11">
    <location>
        <begin position="72"/>
        <end position="477"/>
    </location>
</feature>
<keyword evidence="3 8" id="KW-0378">Hydrolase</keyword>
<evidence type="ECO:0000259" key="11">
    <source>
        <dbReference type="Pfam" id="PF00759"/>
    </source>
</evidence>
<keyword evidence="6 8" id="KW-0326">Glycosidase</keyword>
<comment type="catalytic activity">
    <reaction evidence="1 9">
        <text>Endohydrolysis of (1-&gt;4)-beta-D-glucosidic linkages in cellulose, lichenin and cereal beta-D-glucans.</text>
        <dbReference type="EC" id="3.2.1.4"/>
    </reaction>
</comment>
<sequence length="505" mass="56732">MGREGADETKSFKGWFLRALVFVLVAFVVAVAVYTILTYFHLRKQASDHNHSHAILNKYTDALEISLQFFDNGIGWRGDSGLLDGEDANLDLSNGMFDAGDLIKFGFPMAFTATVLSWAILEYGDRMNAVKQLGYAQESLTWITNFLINAHPSANVLYIQVGDPEVDRGCWERPETMTEEGSLTQINISYQGSDVAAETAAAMASASLVFKKIDSSYSDLLLMHAKQLFNFASTYRGSYSISVPQVQKYYNSTGYGDELLWAASWLYHATKEQSYLEYITKQNGQAFAGWGSPTWFNWDDKHAATQVLLSRVNLVQMKHQFLRTLIARYIGKLLRPLSVVFDQTHQLPHPTEQRLDMDYTMELTSAPCGFCIFLAVLYSDYMLTSQTETLYCSGNFYKPDDVRKFTMSQVDYVLGENAMKMSYLVGYGSSYPQYVHHRGSSIPVDAAPGCKDGFKWLYLDDPNPNVAQGAPVGGPFPNVPILIIGTTQCEPTTIKQKPIFDYLLY</sequence>
<dbReference type="PANTHER" id="PTHR22298">
    <property type="entry name" value="ENDO-1,4-BETA-GLUCANASE"/>
    <property type="match status" value="1"/>
</dbReference>
<dbReference type="EMBL" id="BPVZ01000150">
    <property type="protein sequence ID" value="GKV41479.1"/>
    <property type="molecule type" value="Genomic_DNA"/>
</dbReference>
<dbReference type="GO" id="GO:0030245">
    <property type="term" value="P:cellulose catabolic process"/>
    <property type="evidence" value="ECO:0007669"/>
    <property type="project" value="UniProtKB-KW"/>
</dbReference>
<organism evidence="12 13">
    <name type="scientific">Rubroshorea leprosula</name>
    <dbReference type="NCBI Taxonomy" id="152421"/>
    <lineage>
        <taxon>Eukaryota</taxon>
        <taxon>Viridiplantae</taxon>
        <taxon>Streptophyta</taxon>
        <taxon>Embryophyta</taxon>
        <taxon>Tracheophyta</taxon>
        <taxon>Spermatophyta</taxon>
        <taxon>Magnoliopsida</taxon>
        <taxon>eudicotyledons</taxon>
        <taxon>Gunneridae</taxon>
        <taxon>Pentapetalae</taxon>
        <taxon>rosids</taxon>
        <taxon>malvids</taxon>
        <taxon>Malvales</taxon>
        <taxon>Dipterocarpaceae</taxon>
        <taxon>Rubroshorea</taxon>
    </lineage>
</organism>
<comment type="similarity">
    <text evidence="2 8 9">Belongs to the glycosyl hydrolase 9 (cellulase E) family.</text>
</comment>
<evidence type="ECO:0000256" key="5">
    <source>
        <dbReference type="ARBA" id="ARBA00023277"/>
    </source>
</evidence>
<dbReference type="InterPro" id="IPR012341">
    <property type="entry name" value="6hp_glycosidase-like_sf"/>
</dbReference>
<keyword evidence="10" id="KW-1133">Transmembrane helix</keyword>
<dbReference type="SUPFAM" id="SSF48208">
    <property type="entry name" value="Six-hairpin glycosidases"/>
    <property type="match status" value="1"/>
</dbReference>
<dbReference type="PROSITE" id="PS00592">
    <property type="entry name" value="GH9_2"/>
    <property type="match status" value="1"/>
</dbReference>
<dbReference type="InterPro" id="IPR008928">
    <property type="entry name" value="6-hairpin_glycosidase_sf"/>
</dbReference>
<evidence type="ECO:0000256" key="6">
    <source>
        <dbReference type="ARBA" id="ARBA00023295"/>
    </source>
</evidence>
<feature type="transmembrane region" description="Helical" evidence="10">
    <location>
        <begin position="102"/>
        <end position="121"/>
    </location>
</feature>
<reference evidence="12 13" key="1">
    <citation type="journal article" date="2021" name="Commun. Biol.">
        <title>The genome of Shorea leprosula (Dipterocarpaceae) highlights the ecological relevance of drought in aseasonal tropical rainforests.</title>
        <authorList>
            <person name="Ng K.K.S."/>
            <person name="Kobayashi M.J."/>
            <person name="Fawcett J.A."/>
            <person name="Hatakeyama M."/>
            <person name="Paape T."/>
            <person name="Ng C.H."/>
            <person name="Ang C.C."/>
            <person name="Tnah L.H."/>
            <person name="Lee C.T."/>
            <person name="Nishiyama T."/>
            <person name="Sese J."/>
            <person name="O'Brien M.J."/>
            <person name="Copetti D."/>
            <person name="Mohd Noor M.I."/>
            <person name="Ong R.C."/>
            <person name="Putra M."/>
            <person name="Sireger I.Z."/>
            <person name="Indrioko S."/>
            <person name="Kosugi Y."/>
            <person name="Izuno A."/>
            <person name="Isagi Y."/>
            <person name="Lee S.L."/>
            <person name="Shimizu K.K."/>
        </authorList>
    </citation>
    <scope>NUCLEOTIDE SEQUENCE [LARGE SCALE GENOMIC DNA]</scope>
    <source>
        <strain evidence="12">214</strain>
    </source>
</reference>
<evidence type="ECO:0000313" key="12">
    <source>
        <dbReference type="EMBL" id="GKV41479.1"/>
    </source>
</evidence>
<evidence type="ECO:0000313" key="13">
    <source>
        <dbReference type="Proteomes" id="UP001054252"/>
    </source>
</evidence>
<keyword evidence="10" id="KW-0812">Transmembrane</keyword>
<gene>
    <name evidence="12" type="ORF">SLEP1_g49007</name>
</gene>
<dbReference type="AlphaFoldDB" id="A0AAV5LVG4"/>
<dbReference type="InterPro" id="IPR001701">
    <property type="entry name" value="Glyco_hydro_9"/>
</dbReference>
<dbReference type="Proteomes" id="UP001054252">
    <property type="component" value="Unassembled WGS sequence"/>
</dbReference>
<name>A0AAV5LVG4_9ROSI</name>
<keyword evidence="10" id="KW-0472">Membrane</keyword>
<protein>
    <recommendedName>
        <fullName evidence="9">Endoglucanase</fullName>
        <ecNumber evidence="9">3.2.1.4</ecNumber>
    </recommendedName>
</protein>
<evidence type="ECO:0000256" key="2">
    <source>
        <dbReference type="ARBA" id="ARBA00007072"/>
    </source>
</evidence>
<feature type="transmembrane region" description="Helical" evidence="10">
    <location>
        <begin position="15"/>
        <end position="37"/>
    </location>
</feature>
<keyword evidence="4 9" id="KW-0136">Cellulose degradation</keyword>
<proteinExistence type="inferred from homology"/>
<keyword evidence="5 8" id="KW-0119">Carbohydrate metabolism</keyword>
<evidence type="ECO:0000256" key="8">
    <source>
        <dbReference type="PROSITE-ProRule" id="PRU10059"/>
    </source>
</evidence>
<dbReference type="GO" id="GO:0008810">
    <property type="term" value="F:cellulase activity"/>
    <property type="evidence" value="ECO:0007669"/>
    <property type="project" value="UniProtKB-EC"/>
</dbReference>
<evidence type="ECO:0000256" key="10">
    <source>
        <dbReference type="SAM" id="Phobius"/>
    </source>
</evidence>
<comment type="caution">
    <text evidence="12">The sequence shown here is derived from an EMBL/GenBank/DDBJ whole genome shotgun (WGS) entry which is preliminary data.</text>
</comment>
<feature type="active site" evidence="8">
    <location>
        <position position="436"/>
    </location>
</feature>
<evidence type="ECO:0000256" key="1">
    <source>
        <dbReference type="ARBA" id="ARBA00000966"/>
    </source>
</evidence>
<accession>A0AAV5LVG4</accession>
<keyword evidence="7 8" id="KW-0624">Polysaccharide degradation</keyword>
<evidence type="ECO:0000256" key="9">
    <source>
        <dbReference type="RuleBase" id="RU361166"/>
    </source>
</evidence>
<dbReference type="Pfam" id="PF00759">
    <property type="entry name" value="Glyco_hydro_9"/>
    <property type="match status" value="1"/>
</dbReference>
<dbReference type="Gene3D" id="1.50.10.10">
    <property type="match status" value="1"/>
</dbReference>
<keyword evidence="13" id="KW-1185">Reference proteome</keyword>